<evidence type="ECO:0000256" key="2">
    <source>
        <dbReference type="ARBA" id="ARBA00011738"/>
    </source>
</evidence>
<dbReference type="GO" id="GO:0019563">
    <property type="term" value="P:glycerol catabolic process"/>
    <property type="evidence" value="ECO:0007669"/>
    <property type="project" value="TreeGrafter"/>
</dbReference>
<comment type="pathway">
    <text evidence="4">Carbohydrate degradation; glycolysis; D-glyceraldehyde 3-phosphate from glycerone phosphate: step 1/1.</text>
</comment>
<dbReference type="STRING" id="993615.L2GNE9"/>
<comment type="pathway">
    <text evidence="4">Carbohydrate biosynthesis; gluconeogenesis.</text>
</comment>
<dbReference type="GO" id="GO:0005829">
    <property type="term" value="C:cytosol"/>
    <property type="evidence" value="ECO:0007669"/>
    <property type="project" value="TreeGrafter"/>
</dbReference>
<dbReference type="EC" id="5.3.1.1" evidence="4"/>
<dbReference type="GO" id="GO:0006094">
    <property type="term" value="P:gluconeogenesis"/>
    <property type="evidence" value="ECO:0007669"/>
    <property type="project" value="UniProtKB-UniPathway"/>
</dbReference>
<proteinExistence type="inferred from homology"/>
<dbReference type="InterPro" id="IPR000652">
    <property type="entry name" value="Triosephosphate_isomerase"/>
</dbReference>
<dbReference type="UniPathway" id="UPA00138"/>
<dbReference type="VEuPathDB" id="MicrosporidiaDB:VICG_00464"/>
<dbReference type="PANTHER" id="PTHR21139">
    <property type="entry name" value="TRIOSEPHOSPHATE ISOMERASE"/>
    <property type="match status" value="1"/>
</dbReference>
<keyword evidence="4" id="KW-0312">Gluconeogenesis</keyword>
<evidence type="ECO:0000313" key="5">
    <source>
        <dbReference type="EMBL" id="ELA42366.1"/>
    </source>
</evidence>
<dbReference type="EMBL" id="JH370132">
    <property type="protein sequence ID" value="ELA42366.1"/>
    <property type="molecule type" value="Genomic_DNA"/>
</dbReference>
<name>L2GNE9_VITCO</name>
<dbReference type="InterPro" id="IPR013785">
    <property type="entry name" value="Aldolase_TIM"/>
</dbReference>
<dbReference type="Pfam" id="PF00121">
    <property type="entry name" value="TIM"/>
    <property type="match status" value="1"/>
</dbReference>
<dbReference type="GO" id="GO:0004807">
    <property type="term" value="F:triose-phosphate isomerase activity"/>
    <property type="evidence" value="ECO:0007669"/>
    <property type="project" value="UniProtKB-EC"/>
</dbReference>
<dbReference type="UniPathway" id="UPA00109">
    <property type="reaction ID" value="UER00189"/>
</dbReference>
<dbReference type="OrthoDB" id="6715177at2759"/>
<comment type="subunit">
    <text evidence="2">Homodimer.</text>
</comment>
<accession>L2GNE9</accession>
<dbReference type="Gene3D" id="3.20.20.70">
    <property type="entry name" value="Aldolase class I"/>
    <property type="match status" value="1"/>
</dbReference>
<dbReference type="Proteomes" id="UP000011082">
    <property type="component" value="Unassembled WGS sequence"/>
</dbReference>
<evidence type="ECO:0000256" key="3">
    <source>
        <dbReference type="ARBA" id="ARBA00023235"/>
    </source>
</evidence>
<evidence type="ECO:0000313" key="6">
    <source>
        <dbReference type="Proteomes" id="UP000011082"/>
    </source>
</evidence>
<dbReference type="PANTHER" id="PTHR21139:SF42">
    <property type="entry name" value="TRIOSEPHOSPHATE ISOMERASE"/>
    <property type="match status" value="1"/>
</dbReference>
<dbReference type="GO" id="GO:0006096">
    <property type="term" value="P:glycolytic process"/>
    <property type="evidence" value="ECO:0007669"/>
    <property type="project" value="UniProtKB-UniPathway"/>
</dbReference>
<dbReference type="AlphaFoldDB" id="L2GNE9"/>
<dbReference type="PROSITE" id="PS51440">
    <property type="entry name" value="TIM_2"/>
    <property type="match status" value="1"/>
</dbReference>
<evidence type="ECO:0000256" key="4">
    <source>
        <dbReference type="RuleBase" id="RU363013"/>
    </source>
</evidence>
<sequence>MKKLIGGNWKMNCTMDTFEQSKNTLLSIPDDVDVFIAAPYVYVGDCFRYFNEKVKIGAQNVSKFECGAYTGEVSAKMLREHKFEYVLVGHSERRINFLETDDDVNLKLKMSLKNGLRPVLCIGEPIPERVSGRYLMFLKKQFANSTQGHKKCIV</sequence>
<comment type="similarity">
    <text evidence="1 4">Belongs to the triosephosphate isomerase family.</text>
</comment>
<dbReference type="RefSeq" id="XP_007603917.1">
    <property type="nucleotide sequence ID" value="XM_007603855.1"/>
</dbReference>
<dbReference type="GeneID" id="19881182"/>
<organism evidence="5 6">
    <name type="scientific">Vittaforma corneae (strain ATCC 50505)</name>
    <name type="common">Microsporidian parasite</name>
    <name type="synonym">Nosema corneum</name>
    <dbReference type="NCBI Taxonomy" id="993615"/>
    <lineage>
        <taxon>Eukaryota</taxon>
        <taxon>Fungi</taxon>
        <taxon>Fungi incertae sedis</taxon>
        <taxon>Microsporidia</taxon>
        <taxon>Nosematidae</taxon>
        <taxon>Vittaforma</taxon>
    </lineage>
</organism>
<dbReference type="HOGENOM" id="CLU_024251_2_1_1"/>
<dbReference type="SUPFAM" id="SSF51351">
    <property type="entry name" value="Triosephosphate isomerase (TIM)"/>
    <property type="match status" value="1"/>
</dbReference>
<dbReference type="FunCoup" id="L2GNE9">
    <property type="interactions" value="148"/>
</dbReference>
<dbReference type="InParanoid" id="L2GNE9"/>
<comment type="catalytic activity">
    <reaction evidence="4">
        <text>D-glyceraldehyde 3-phosphate = dihydroxyacetone phosphate</text>
        <dbReference type="Rhea" id="RHEA:18585"/>
        <dbReference type="ChEBI" id="CHEBI:57642"/>
        <dbReference type="ChEBI" id="CHEBI:59776"/>
        <dbReference type="EC" id="5.3.1.1"/>
    </reaction>
</comment>
<dbReference type="InterPro" id="IPR035990">
    <property type="entry name" value="TIM_sf"/>
</dbReference>
<dbReference type="CDD" id="cd00311">
    <property type="entry name" value="TIM"/>
    <property type="match status" value="1"/>
</dbReference>
<dbReference type="OMA" id="FRANQGH"/>
<protein>
    <recommendedName>
        <fullName evidence="4">Triosephosphate isomerase</fullName>
        <ecNumber evidence="4">5.3.1.1</ecNumber>
    </recommendedName>
</protein>
<gene>
    <name evidence="5" type="ORF">VICG_00464</name>
</gene>
<dbReference type="GO" id="GO:0046166">
    <property type="term" value="P:glyceraldehyde-3-phosphate biosynthetic process"/>
    <property type="evidence" value="ECO:0007669"/>
    <property type="project" value="TreeGrafter"/>
</dbReference>
<keyword evidence="4" id="KW-0324">Glycolysis</keyword>
<reference evidence="6" key="1">
    <citation type="submission" date="2011-05" db="EMBL/GenBank/DDBJ databases">
        <title>The genome sequence of Vittaforma corneae strain ATCC 50505.</title>
        <authorList>
            <consortium name="The Broad Institute Genome Sequencing Platform"/>
            <person name="Cuomo C."/>
            <person name="Didier E."/>
            <person name="Bowers L."/>
            <person name="Young S.K."/>
            <person name="Zeng Q."/>
            <person name="Gargeya S."/>
            <person name="Fitzgerald M."/>
            <person name="Haas B."/>
            <person name="Abouelleil A."/>
            <person name="Alvarado L."/>
            <person name="Arachchi H.M."/>
            <person name="Berlin A."/>
            <person name="Chapman S.B."/>
            <person name="Gearin G."/>
            <person name="Goldberg J."/>
            <person name="Griggs A."/>
            <person name="Gujja S."/>
            <person name="Hansen M."/>
            <person name="Heiman D."/>
            <person name="Howarth C."/>
            <person name="Larimer J."/>
            <person name="Lui A."/>
            <person name="MacDonald P.J.P."/>
            <person name="McCowen C."/>
            <person name="Montmayeur A."/>
            <person name="Murphy C."/>
            <person name="Neiman D."/>
            <person name="Pearson M."/>
            <person name="Priest M."/>
            <person name="Roberts A."/>
            <person name="Saif S."/>
            <person name="Shea T."/>
            <person name="Sisk P."/>
            <person name="Stolte C."/>
            <person name="Sykes S."/>
            <person name="Wortman J."/>
            <person name="Nusbaum C."/>
            <person name="Birren B."/>
        </authorList>
    </citation>
    <scope>NUCLEOTIDE SEQUENCE [LARGE SCALE GENOMIC DNA]</scope>
    <source>
        <strain evidence="6">ATCC 50505</strain>
    </source>
</reference>
<keyword evidence="3 4" id="KW-0413">Isomerase</keyword>
<evidence type="ECO:0000256" key="1">
    <source>
        <dbReference type="ARBA" id="ARBA00007422"/>
    </source>
</evidence>
<keyword evidence="6" id="KW-1185">Reference proteome</keyword>